<evidence type="ECO:0000313" key="1">
    <source>
        <dbReference type="EnsemblPlants" id="AVESA.00010b.r2.UnG1449740.1.CDS"/>
    </source>
</evidence>
<proteinExistence type="predicted"/>
<keyword evidence="2" id="KW-1185">Reference proteome</keyword>
<reference evidence="1" key="1">
    <citation type="submission" date="2025-09" db="UniProtKB">
        <authorList>
            <consortium name="EnsemblPlants"/>
        </authorList>
    </citation>
    <scope>IDENTIFICATION</scope>
</reference>
<dbReference type="EnsemblPlants" id="AVESA.00010b.r2.UnG1449740.1">
    <property type="protein sequence ID" value="AVESA.00010b.r2.UnG1449740.1.CDS"/>
    <property type="gene ID" value="AVESA.00010b.r2.UnG1449740"/>
</dbReference>
<sequence>MAGRRRKTGQRRMDAAIDHFAPMGYNKADVRKIINNLLKNVYGDNGWPLLEENCYLVVQEALFEKQEEEEKLQLQLLREEGEEAQACVTLVGNNPTAIPSQKKNLAQ</sequence>
<name>A0ACD6ARN5_AVESA</name>
<protein>
    <submittedName>
        <fullName evidence="1">Uncharacterized protein</fullName>
    </submittedName>
</protein>
<organism evidence="1 2">
    <name type="scientific">Avena sativa</name>
    <name type="common">Oat</name>
    <dbReference type="NCBI Taxonomy" id="4498"/>
    <lineage>
        <taxon>Eukaryota</taxon>
        <taxon>Viridiplantae</taxon>
        <taxon>Streptophyta</taxon>
        <taxon>Embryophyta</taxon>
        <taxon>Tracheophyta</taxon>
        <taxon>Spermatophyta</taxon>
        <taxon>Magnoliopsida</taxon>
        <taxon>Liliopsida</taxon>
        <taxon>Poales</taxon>
        <taxon>Poaceae</taxon>
        <taxon>BOP clade</taxon>
        <taxon>Pooideae</taxon>
        <taxon>Poodae</taxon>
        <taxon>Poeae</taxon>
        <taxon>Poeae Chloroplast Group 1 (Aveneae type)</taxon>
        <taxon>Aveninae</taxon>
        <taxon>Avena</taxon>
    </lineage>
</organism>
<accession>A0ACD6ARN5</accession>
<dbReference type="Proteomes" id="UP001732700">
    <property type="component" value="Unassembled WGS sequence"/>
</dbReference>
<evidence type="ECO:0000313" key="2">
    <source>
        <dbReference type="Proteomes" id="UP001732700"/>
    </source>
</evidence>